<dbReference type="AlphaFoldDB" id="A0A0A9BRG6"/>
<protein>
    <submittedName>
        <fullName evidence="1">Uncharacterized protein</fullName>
    </submittedName>
</protein>
<organism evidence="1">
    <name type="scientific">Arundo donax</name>
    <name type="common">Giant reed</name>
    <name type="synonym">Donax arundinaceus</name>
    <dbReference type="NCBI Taxonomy" id="35708"/>
    <lineage>
        <taxon>Eukaryota</taxon>
        <taxon>Viridiplantae</taxon>
        <taxon>Streptophyta</taxon>
        <taxon>Embryophyta</taxon>
        <taxon>Tracheophyta</taxon>
        <taxon>Spermatophyta</taxon>
        <taxon>Magnoliopsida</taxon>
        <taxon>Liliopsida</taxon>
        <taxon>Poales</taxon>
        <taxon>Poaceae</taxon>
        <taxon>PACMAD clade</taxon>
        <taxon>Arundinoideae</taxon>
        <taxon>Arundineae</taxon>
        <taxon>Arundo</taxon>
    </lineage>
</organism>
<reference evidence="1" key="1">
    <citation type="submission" date="2014-09" db="EMBL/GenBank/DDBJ databases">
        <authorList>
            <person name="Magalhaes I.L.F."/>
            <person name="Oliveira U."/>
            <person name="Santos F.R."/>
            <person name="Vidigal T.H.D.A."/>
            <person name="Brescovit A.D."/>
            <person name="Santos A.J."/>
        </authorList>
    </citation>
    <scope>NUCLEOTIDE SEQUENCE</scope>
    <source>
        <tissue evidence="1">Shoot tissue taken approximately 20 cm above the soil surface</tissue>
    </source>
</reference>
<evidence type="ECO:0000313" key="1">
    <source>
        <dbReference type="EMBL" id="JAD64703.1"/>
    </source>
</evidence>
<name>A0A0A9BRG6_ARUDO</name>
<dbReference type="EMBL" id="GBRH01233192">
    <property type="protein sequence ID" value="JAD64703.1"/>
    <property type="molecule type" value="Transcribed_RNA"/>
</dbReference>
<accession>A0A0A9BRG6</accession>
<sequence length="30" mass="3518">MWFSQSPTFPFRKYIDLPTTTLSLRSNSPV</sequence>
<proteinExistence type="predicted"/>
<reference evidence="1" key="2">
    <citation type="journal article" date="2015" name="Data Brief">
        <title>Shoot transcriptome of the giant reed, Arundo donax.</title>
        <authorList>
            <person name="Barrero R.A."/>
            <person name="Guerrero F.D."/>
            <person name="Moolhuijzen P."/>
            <person name="Goolsby J.A."/>
            <person name="Tidwell J."/>
            <person name="Bellgard S.E."/>
            <person name="Bellgard M.I."/>
        </authorList>
    </citation>
    <scope>NUCLEOTIDE SEQUENCE</scope>
    <source>
        <tissue evidence="1">Shoot tissue taken approximately 20 cm above the soil surface</tissue>
    </source>
</reference>